<protein>
    <submittedName>
        <fullName evidence="5">Fatty acid desaturase</fullName>
    </submittedName>
</protein>
<dbReference type="Pfam" id="PF00487">
    <property type="entry name" value="FA_desaturase"/>
    <property type="match status" value="1"/>
</dbReference>
<evidence type="ECO:0000256" key="1">
    <source>
        <dbReference type="ARBA" id="ARBA00001954"/>
    </source>
</evidence>
<dbReference type="InterPro" id="IPR005804">
    <property type="entry name" value="FA_desaturase_dom"/>
</dbReference>
<feature type="domain" description="Fatty acid desaturase" evidence="4">
    <location>
        <begin position="44"/>
        <end position="278"/>
    </location>
</feature>
<dbReference type="EMBL" id="CP001344">
    <property type="protein sequence ID" value="ACL47504.1"/>
    <property type="molecule type" value="Genomic_DNA"/>
</dbReference>
<sequence length="321" mass="37111">MTRTRYPDLKPYLQDYNHWANGVALLYTLSAYVGGITLLFSAYWWLNGLGIVLLAHSLVYAELLAHEFLHGNIFPNPTWNEWGGNIMLWLFRGYFPPYQSQVQMHWRHHAGQVGSFNLGDYLRSLPPGGRRLVLSLEWLYIPAAHFLLQRHLLSLWLRSGSPLRQRIFIQLAVKVGCALLLGLFSLKALILYIVAHCLAVTLLRVVQLFQHAVVSGPQGKYEQTFSPLLSERYPWLNVFFLNFTYHNAHHVMMRCPWHSLPQMDRQLATVQPMYHLPLLQLMANYHRFRIARLLNGTGQGADEQGNLTLEQFYGRLTPLGY</sequence>
<dbReference type="GO" id="GO:0006629">
    <property type="term" value="P:lipid metabolic process"/>
    <property type="evidence" value="ECO:0007669"/>
    <property type="project" value="InterPro"/>
</dbReference>
<keyword evidence="3" id="KW-0472">Membrane</keyword>
<evidence type="ECO:0000256" key="3">
    <source>
        <dbReference type="SAM" id="Phobius"/>
    </source>
</evidence>
<keyword evidence="3" id="KW-1133">Transmembrane helix</keyword>
<keyword evidence="3" id="KW-0812">Transmembrane</keyword>
<dbReference type="OrthoDB" id="784276at2"/>
<comment type="similarity">
    <text evidence="2">Belongs to the fatty acid desaturase type 2 family.</text>
</comment>
<gene>
    <name evidence="5" type="ordered locus">Cyan7425_5211</name>
</gene>
<dbReference type="CDD" id="cd01060">
    <property type="entry name" value="Membrane-FADS-like"/>
    <property type="match status" value="1"/>
</dbReference>
<evidence type="ECO:0000256" key="2">
    <source>
        <dbReference type="ARBA" id="ARBA00008749"/>
    </source>
</evidence>
<feature type="transmembrane region" description="Helical" evidence="3">
    <location>
        <begin position="21"/>
        <end position="46"/>
    </location>
</feature>
<name>B8HQA7_CYAP4</name>
<accession>B8HQA7</accession>
<organism evidence="5">
    <name type="scientific">Cyanothece sp. (strain PCC 7425 / ATCC 29141)</name>
    <dbReference type="NCBI Taxonomy" id="395961"/>
    <lineage>
        <taxon>Bacteria</taxon>
        <taxon>Bacillati</taxon>
        <taxon>Cyanobacteriota</taxon>
        <taxon>Cyanophyceae</taxon>
        <taxon>Gomontiellales</taxon>
        <taxon>Cyanothecaceae</taxon>
        <taxon>Cyanothece</taxon>
    </lineage>
</organism>
<dbReference type="HOGENOM" id="CLU_816041_0_0_3"/>
<dbReference type="KEGG" id="cyn:Cyan7425_5211"/>
<evidence type="ECO:0000313" key="5">
    <source>
        <dbReference type="EMBL" id="ACL47504.1"/>
    </source>
</evidence>
<dbReference type="eggNOG" id="COG3239">
    <property type="taxonomic scope" value="Bacteria"/>
</dbReference>
<dbReference type="AlphaFoldDB" id="B8HQA7"/>
<proteinExistence type="inferred from homology"/>
<evidence type="ECO:0000259" key="4">
    <source>
        <dbReference type="Pfam" id="PF00487"/>
    </source>
</evidence>
<reference evidence="5" key="1">
    <citation type="submission" date="2009-01" db="EMBL/GenBank/DDBJ databases">
        <title>Complete sequence of chromosome Cyanothece sp. PCC 7425.</title>
        <authorList>
            <consortium name="US DOE Joint Genome Institute"/>
            <person name="Lucas S."/>
            <person name="Copeland A."/>
            <person name="Lapidus A."/>
            <person name="Glavina del Rio T."/>
            <person name="Dalin E."/>
            <person name="Tice H."/>
            <person name="Bruce D."/>
            <person name="Goodwin L."/>
            <person name="Pitluck S."/>
            <person name="Sims D."/>
            <person name="Meineke L."/>
            <person name="Brettin T."/>
            <person name="Detter J.C."/>
            <person name="Han C."/>
            <person name="Larimer F."/>
            <person name="Land M."/>
            <person name="Hauser L."/>
            <person name="Kyrpides N."/>
            <person name="Ovchinnikova G."/>
            <person name="Liberton M."/>
            <person name="Stoeckel J."/>
            <person name="Banerjee A."/>
            <person name="Singh A."/>
            <person name="Page L."/>
            <person name="Sato H."/>
            <person name="Zhao L."/>
            <person name="Sherman L."/>
            <person name="Pakrasi H."/>
            <person name="Richardson P."/>
        </authorList>
    </citation>
    <scope>NUCLEOTIDE SEQUENCE</scope>
    <source>
        <strain evidence="5">PCC 7425</strain>
    </source>
</reference>
<comment type="cofactor">
    <cofactor evidence="1">
        <name>Fe(2+)</name>
        <dbReference type="ChEBI" id="CHEBI:29033"/>
    </cofactor>
</comment>